<dbReference type="VEuPathDB" id="FungiDB:DIURU_000851"/>
<feature type="compositionally biased region" description="Basic and acidic residues" evidence="1">
    <location>
        <begin position="217"/>
        <end position="235"/>
    </location>
</feature>
<dbReference type="AlphaFoldDB" id="A0A642UX71"/>
<name>A0A642UX71_DIURU</name>
<accession>A0A642UX71</accession>
<feature type="compositionally biased region" description="Polar residues" evidence="1">
    <location>
        <begin position="298"/>
        <end position="317"/>
    </location>
</feature>
<feature type="compositionally biased region" description="Low complexity" evidence="1">
    <location>
        <begin position="333"/>
        <end position="343"/>
    </location>
</feature>
<feature type="compositionally biased region" description="Polar residues" evidence="1">
    <location>
        <begin position="46"/>
        <end position="57"/>
    </location>
</feature>
<proteinExistence type="predicted"/>
<evidence type="ECO:0000313" key="2">
    <source>
        <dbReference type="EMBL" id="KAA8907167.1"/>
    </source>
</evidence>
<feature type="compositionally biased region" description="Polar residues" evidence="1">
    <location>
        <begin position="163"/>
        <end position="215"/>
    </location>
</feature>
<feature type="compositionally biased region" description="Basic and acidic residues" evidence="1">
    <location>
        <begin position="149"/>
        <end position="160"/>
    </location>
</feature>
<evidence type="ECO:0000256" key="1">
    <source>
        <dbReference type="SAM" id="MobiDB-lite"/>
    </source>
</evidence>
<dbReference type="Proteomes" id="UP000449547">
    <property type="component" value="Unassembled WGS sequence"/>
</dbReference>
<feature type="region of interest" description="Disordered" evidence="1">
    <location>
        <begin position="34"/>
        <end position="62"/>
    </location>
</feature>
<comment type="caution">
    <text evidence="2">The sequence shown here is derived from an EMBL/GenBank/DDBJ whole genome shotgun (WGS) entry which is preliminary data.</text>
</comment>
<dbReference type="RefSeq" id="XP_034014518.1">
    <property type="nucleotide sequence ID" value="XM_034159145.1"/>
</dbReference>
<protein>
    <submittedName>
        <fullName evidence="2">Uncharacterized protein</fullName>
    </submittedName>
</protein>
<sequence length="363" mass="40351">MRGPERRQQLFQQLDSLDFDLSSTDDDVFDECDVTTTSSTSSISSNDGHTSAKNEPQSNHHEFRRRLYRQLDEKNANLANMLEVLGEVAREETDNWIAQLLEVCNDIRSSPAYHTESVPLWFAPRPKSRKSKTTEAKVLPRFENIIPNDEQKTKSKEIKKQPSKPSSNTPLKSQTKTAMLSKTTSVEPTQHKLNTTTSIPKDTTQKTNQTASKTTSKPKDVTPKDTKSKPKETLSKPKGTTSVLKDNFITPKDTPQSAQTKPKPKIVTGASVKNQLQQFEKFKEPKRPPPRALCVDGTKQSTSASTNNVVESHTSKFTVPKTPTLPSPAATRSSVAPSKSSDSPRPIKGSKINAMAQFFENLE</sequence>
<gene>
    <name evidence="2" type="ORF">DIURU_000851</name>
</gene>
<feature type="region of interest" description="Disordered" evidence="1">
    <location>
        <begin position="126"/>
        <end position="351"/>
    </location>
</feature>
<keyword evidence="3" id="KW-1185">Reference proteome</keyword>
<evidence type="ECO:0000313" key="3">
    <source>
        <dbReference type="Proteomes" id="UP000449547"/>
    </source>
</evidence>
<feature type="compositionally biased region" description="Low complexity" evidence="1">
    <location>
        <begin position="35"/>
        <end position="45"/>
    </location>
</feature>
<dbReference type="EMBL" id="SWFT01000027">
    <property type="protein sequence ID" value="KAA8907167.1"/>
    <property type="molecule type" value="Genomic_DNA"/>
</dbReference>
<reference evidence="2 3" key="1">
    <citation type="submission" date="2019-07" db="EMBL/GenBank/DDBJ databases">
        <title>Genome assembly of two rare yeast pathogens: Diutina rugosa and Trichomonascus ciferrii.</title>
        <authorList>
            <person name="Mixao V."/>
            <person name="Saus E."/>
            <person name="Hansen A."/>
            <person name="Lass-Flor C."/>
            <person name="Gabaldon T."/>
        </authorList>
    </citation>
    <scope>NUCLEOTIDE SEQUENCE [LARGE SCALE GENOMIC DNA]</scope>
    <source>
        <strain evidence="2 3">CBS 613</strain>
    </source>
</reference>
<dbReference type="GeneID" id="54779504"/>
<organism evidence="2 3">
    <name type="scientific">Diutina rugosa</name>
    <name type="common">Yeast</name>
    <name type="synonym">Candida rugosa</name>
    <dbReference type="NCBI Taxonomy" id="5481"/>
    <lineage>
        <taxon>Eukaryota</taxon>
        <taxon>Fungi</taxon>
        <taxon>Dikarya</taxon>
        <taxon>Ascomycota</taxon>
        <taxon>Saccharomycotina</taxon>
        <taxon>Pichiomycetes</taxon>
        <taxon>Debaryomycetaceae</taxon>
        <taxon>Diutina</taxon>
    </lineage>
</organism>